<accession>A0A3B6VA40</accession>
<evidence type="ECO:0000313" key="1">
    <source>
        <dbReference type="EMBL" id="ACN84149.1"/>
    </source>
</evidence>
<sequence length="237" mass="25435">MDDKKLLNFIKTTSNLPLIKIDRDKYLAKEFAVEYPKLLPLVLEKGAYDAGIPDDYIEKVSKNAIKYEVSKSTTMSFLSGLPGGLVGIGAIPADVAQFLGHAIRIAQKLCYIAGMPSFSFGDEMTDEEAYLVAIYLGVMFEDKEAILALNTIGKVLGTAAAKVNFAVTSIIGYSVITSLLPKLAAKLGSGVFAKTFVKAVPIIGGAVSGGITYVNLNSMSYKLYKKLKESKASIGQQ</sequence>
<keyword evidence="2" id="KW-1185">Reference proteome</keyword>
<dbReference type="Proteomes" id="UP000001803">
    <property type="component" value="Chromosome"/>
</dbReference>
<dbReference type="EMBL" id="CP001357">
    <property type="protein sequence ID" value="ACN84149.1"/>
    <property type="molecule type" value="Genomic_DNA"/>
</dbReference>
<dbReference type="RefSeq" id="WP_012671190.1">
    <property type="nucleotide sequence ID" value="NC_012225.1"/>
</dbReference>
<gene>
    <name evidence="1" type="ordered locus">BHWA1_01679</name>
</gene>
<evidence type="ECO:0008006" key="3">
    <source>
        <dbReference type="Google" id="ProtNLM"/>
    </source>
</evidence>
<organism evidence="1 2">
    <name type="scientific">Brachyspira hyodysenteriae (strain ATCC 49526 / WA1)</name>
    <dbReference type="NCBI Taxonomy" id="565034"/>
    <lineage>
        <taxon>Bacteria</taxon>
        <taxon>Pseudomonadati</taxon>
        <taxon>Spirochaetota</taxon>
        <taxon>Spirochaetia</taxon>
        <taxon>Brachyspirales</taxon>
        <taxon>Brachyspiraceae</taxon>
        <taxon>Brachyspira</taxon>
    </lineage>
</organism>
<protein>
    <recommendedName>
        <fullName evidence="3">EcsC family protein</fullName>
    </recommendedName>
</protein>
<dbReference type="AlphaFoldDB" id="A0A3B6VA40"/>
<dbReference type="KEGG" id="bhy:BHWA1_01679"/>
<proteinExistence type="predicted"/>
<name>A0A3B6VA40_BRAHW</name>
<evidence type="ECO:0000313" key="2">
    <source>
        <dbReference type="Proteomes" id="UP000001803"/>
    </source>
</evidence>
<reference evidence="1 2" key="1">
    <citation type="journal article" date="2009" name="PLoS ONE">
        <title>Genome sequence of the pathogenic intestinal spirochete Brachyspira hyodysenteriae reveals adaptations to its lifestyle in the porcine large intestine.</title>
        <authorList>
            <person name="Bellgard M.I."/>
            <person name="Wanchanthuek P."/>
            <person name="La T."/>
            <person name="Ryan K."/>
            <person name="Moolhuijzen P."/>
            <person name="Albertyn Z."/>
            <person name="Shaban B."/>
            <person name="Motro Y."/>
            <person name="Dunn D.S."/>
            <person name="Schibeci D."/>
            <person name="Hunter A."/>
            <person name="Barrero R."/>
            <person name="Phillips N.D."/>
            <person name="Hampson D.J."/>
        </authorList>
    </citation>
    <scope>NUCLEOTIDE SEQUENCE [LARGE SCALE GENOMIC DNA]</scope>
    <source>
        <strain evidence="2">ATCC 49526 / WA1</strain>
    </source>
</reference>